<keyword evidence="3" id="KW-0964">Secreted</keyword>
<dbReference type="EMBL" id="QJPH01000564">
    <property type="protein sequence ID" value="PZN70088.1"/>
    <property type="molecule type" value="Genomic_DNA"/>
</dbReference>
<dbReference type="InterPro" id="IPR017847">
    <property type="entry name" value="T6SS_RhsGE_Vgr_subset"/>
</dbReference>
<organism evidence="7 8">
    <name type="scientific">Candidatus Methylumidiphilus alinenensis</name>
    <dbReference type="NCBI Taxonomy" id="2202197"/>
    <lineage>
        <taxon>Bacteria</taxon>
        <taxon>Pseudomonadati</taxon>
        <taxon>Pseudomonadota</taxon>
        <taxon>Gammaproteobacteria</taxon>
        <taxon>Methylococcales</taxon>
        <taxon>Candidatus Methylumidiphilus</taxon>
    </lineage>
</organism>
<protein>
    <submittedName>
        <fullName evidence="7">Type VI secretion system tip protein VgrG</fullName>
    </submittedName>
</protein>
<feature type="non-terminal residue" evidence="7">
    <location>
        <position position="1"/>
    </location>
</feature>
<dbReference type="Pfam" id="PF05954">
    <property type="entry name" value="Phage_GPD"/>
    <property type="match status" value="1"/>
</dbReference>
<dbReference type="NCBIfam" id="TIGR03361">
    <property type="entry name" value="VI_Rhs_Vgr"/>
    <property type="match status" value="1"/>
</dbReference>
<evidence type="ECO:0000313" key="7">
    <source>
        <dbReference type="EMBL" id="PZN70088.1"/>
    </source>
</evidence>
<feature type="domain" description="Gp5/Type VI secretion system Vgr C-terminal trimerisation" evidence="6">
    <location>
        <begin position="386"/>
        <end position="493"/>
    </location>
</feature>
<dbReference type="InterPro" id="IPR006531">
    <property type="entry name" value="Gp5/Vgr_OB"/>
</dbReference>
<name>A0A2W4QQ69_9GAMM</name>
<comment type="subcellular location">
    <subcellularLocation>
        <location evidence="1">Secreted</location>
    </subcellularLocation>
</comment>
<dbReference type="Pfam" id="PF04717">
    <property type="entry name" value="Phage_base_V"/>
    <property type="match status" value="1"/>
</dbReference>
<dbReference type="SUPFAM" id="SSF69349">
    <property type="entry name" value="Phage fibre proteins"/>
    <property type="match status" value="1"/>
</dbReference>
<dbReference type="SUPFAM" id="SSF69255">
    <property type="entry name" value="gp5 N-terminal domain-like"/>
    <property type="match status" value="1"/>
</dbReference>
<feature type="compositionally biased region" description="Pro residues" evidence="4">
    <location>
        <begin position="590"/>
        <end position="599"/>
    </location>
</feature>
<accession>A0A2W4QQ69</accession>
<evidence type="ECO:0000256" key="4">
    <source>
        <dbReference type="SAM" id="MobiDB-lite"/>
    </source>
</evidence>
<dbReference type="Pfam" id="PF22178">
    <property type="entry name" value="Gp5_trimer_C"/>
    <property type="match status" value="1"/>
</dbReference>
<dbReference type="InterPro" id="IPR050708">
    <property type="entry name" value="T6SS_VgrG/RHS"/>
</dbReference>
<feature type="domain" description="Gp5/Type VI secretion system Vgr protein OB-fold" evidence="5">
    <location>
        <begin position="301"/>
        <end position="369"/>
    </location>
</feature>
<dbReference type="Gene3D" id="2.40.50.230">
    <property type="entry name" value="Gp5 N-terminal domain"/>
    <property type="match status" value="1"/>
</dbReference>
<evidence type="ECO:0000313" key="8">
    <source>
        <dbReference type="Proteomes" id="UP000249396"/>
    </source>
</evidence>
<dbReference type="Gene3D" id="3.55.50.10">
    <property type="entry name" value="Baseplate protein-like domains"/>
    <property type="match status" value="1"/>
</dbReference>
<dbReference type="Proteomes" id="UP000249396">
    <property type="component" value="Unassembled WGS sequence"/>
</dbReference>
<gene>
    <name evidence="7" type="ORF">DM484_28765</name>
</gene>
<sequence>LFYYTASVRPWLWFLTRAANCRIFQQKKTSDIIKQVFSDQGFTDIKDKLSGSYVTREYCVQYRETDFNFVSRLMEEEGIYYYFTHENGVHHLVLADSSSSHDKFPGYEKIPYNQEEGTTDRTRTDHIHDWSFGQEIQPGVFSLTDYDFKKPKTNLLVKSALKKQNPHSGYEYFDFPGGYTEIGVGENLARSRIEEEHTHFERCNGNGNARGLGVGYLFKLTDHPREDQNREYLVLAASYSLQQDSYVASGGSSGEEKRFDCLFTVSDRTQAFRPLRSTPKPLVHGAQTAVVSGPAGEEIYTDQYGRVKVQFHWDRYGQRDENSSCWVRVAQPWAGKNWGMITLPRIGQEVVVDFLEGDPDQPLITGSVYNNSQMPPYKLPDKMTLSTWKSYSTKGGDGFNEIRFDDNKGKEQIFIHAEYNQDTRVKNDAYEWIGNDRHLIVVKDQLEEVDGDRHSTVKGDDNEEVKGTVSLKAGMDLQQKVGMKHAVDAGQEIHLKAGMNIVIEAGMSITLKAGGGFIVIGPAGVTISGTPVLINSGGSAGSGSGCSPTAPTAPKEAADDKAGGMDAPPPSTAPTLATSGPSSTKVAPGTPSPSSPASPSPDSGSSSPASPPSESDSPSANTLDDATSAADGPAATALQQAAQDGTPFCEKCAEAAAAANDT</sequence>
<dbReference type="SUPFAM" id="SSF69279">
    <property type="entry name" value="Phage tail proteins"/>
    <property type="match status" value="2"/>
</dbReference>
<dbReference type="FunFam" id="2.40.50.230:FF:000001">
    <property type="entry name" value="Type VI secretion protein VgrG"/>
    <property type="match status" value="1"/>
</dbReference>
<dbReference type="InterPro" id="IPR054030">
    <property type="entry name" value="Gp5_Vgr_C"/>
</dbReference>
<dbReference type="InterPro" id="IPR037026">
    <property type="entry name" value="Vgr_OB-fold_dom_sf"/>
</dbReference>
<dbReference type="PANTHER" id="PTHR32305:SF15">
    <property type="entry name" value="PROTEIN RHSA-RELATED"/>
    <property type="match status" value="1"/>
</dbReference>
<evidence type="ECO:0000259" key="6">
    <source>
        <dbReference type="Pfam" id="PF22178"/>
    </source>
</evidence>
<proteinExistence type="inferred from homology"/>
<dbReference type="FunFam" id="3.55.50.10:FF:000001">
    <property type="entry name" value="Actin cross-linking toxin VgrG1"/>
    <property type="match status" value="1"/>
</dbReference>
<dbReference type="GO" id="GO:0005576">
    <property type="term" value="C:extracellular region"/>
    <property type="evidence" value="ECO:0007669"/>
    <property type="project" value="UniProtKB-SubCell"/>
</dbReference>
<comment type="similarity">
    <text evidence="2">Belongs to the VgrG protein family.</text>
</comment>
<dbReference type="Gene3D" id="2.30.110.50">
    <property type="match status" value="1"/>
</dbReference>
<feature type="compositionally biased region" description="Low complexity" evidence="4">
    <location>
        <begin position="600"/>
        <end position="637"/>
    </location>
</feature>
<evidence type="ECO:0000256" key="2">
    <source>
        <dbReference type="ARBA" id="ARBA00005558"/>
    </source>
</evidence>
<evidence type="ECO:0000259" key="5">
    <source>
        <dbReference type="Pfam" id="PF04717"/>
    </source>
</evidence>
<comment type="caution">
    <text evidence="7">The sequence shown here is derived from an EMBL/GenBank/DDBJ whole genome shotgun (WGS) entry which is preliminary data.</text>
</comment>
<dbReference type="AlphaFoldDB" id="A0A2W4QQ69"/>
<reference evidence="7 8" key="1">
    <citation type="journal article" date="2018" name="Aquat. Microb. Ecol.">
        <title>Gammaproteobacterial methanotrophs dominate.</title>
        <authorList>
            <person name="Rissanen A.J."/>
            <person name="Saarenheimo J."/>
            <person name="Tiirola M."/>
            <person name="Peura S."/>
            <person name="Aalto S.L."/>
            <person name="Karvinen A."/>
            <person name="Nykanen H."/>
        </authorList>
    </citation>
    <scope>NUCLEOTIDE SEQUENCE [LARGE SCALE GENOMIC DNA]</scope>
    <source>
        <strain evidence="7">AMbin10</strain>
    </source>
</reference>
<dbReference type="NCBIfam" id="TIGR01646">
    <property type="entry name" value="vgr_GE"/>
    <property type="match status" value="1"/>
</dbReference>
<dbReference type="InterPro" id="IPR006533">
    <property type="entry name" value="T6SS_Vgr_RhsGE"/>
</dbReference>
<feature type="compositionally biased region" description="Low complexity" evidence="4">
    <location>
        <begin position="573"/>
        <end position="589"/>
    </location>
</feature>
<evidence type="ECO:0000256" key="3">
    <source>
        <dbReference type="ARBA" id="ARBA00022525"/>
    </source>
</evidence>
<dbReference type="PANTHER" id="PTHR32305">
    <property type="match status" value="1"/>
</dbReference>
<feature type="region of interest" description="Disordered" evidence="4">
    <location>
        <begin position="538"/>
        <end position="645"/>
    </location>
</feature>
<evidence type="ECO:0000256" key="1">
    <source>
        <dbReference type="ARBA" id="ARBA00004613"/>
    </source>
</evidence>